<dbReference type="InterPro" id="IPR039461">
    <property type="entry name" value="Peptidase_M49"/>
</dbReference>
<dbReference type="Gene3D" id="3.30.540.30">
    <property type="match status" value="2"/>
</dbReference>
<proteinExistence type="predicted"/>
<evidence type="ECO:0000313" key="3">
    <source>
        <dbReference type="EMBL" id="EJW99550.1"/>
    </source>
</evidence>
<comment type="caution">
    <text evidence="3">The sequence shown here is derived from an EMBL/GenBank/DDBJ whole genome shotgun (WGS) entry which is preliminary data.</text>
</comment>
<dbReference type="Pfam" id="PF03571">
    <property type="entry name" value="Peptidase_M49"/>
    <property type="match status" value="2"/>
</dbReference>
<dbReference type="GO" id="GO:0016787">
    <property type="term" value="F:hydrolase activity"/>
    <property type="evidence" value="ECO:0007669"/>
    <property type="project" value="UniProtKB-KW"/>
</dbReference>
<protein>
    <submittedName>
        <fullName evidence="3">Peptidase family M49</fullName>
    </submittedName>
</protein>
<keyword evidence="1" id="KW-0479">Metal-binding</keyword>
<evidence type="ECO:0000256" key="1">
    <source>
        <dbReference type="ARBA" id="ARBA00022723"/>
    </source>
</evidence>
<dbReference type="MEROPS" id="M49.003"/>
<evidence type="ECO:0000256" key="2">
    <source>
        <dbReference type="ARBA" id="ARBA00022801"/>
    </source>
</evidence>
<sequence>MPDFFRIRFIIYLIKTFMKKPFATLAATVALLTACGSQPKTPASAEKFDYTVEQFADLQILRYRVPGFEELSLPQKKLVYYLTEAALQGRDILFDQNGKYNLRIRRALEAIYTGYQGDRTSPDFKALEVYLKRVWFSNGIHHHYGCEKFVPGFSSEFFHQALTQVGAKALPLADGQTVDRFFEELKPIIFDAQVLPKRVNQAAGEDLILTSACNYYDGVTQAEAEAFYDALKDPKEETPVSYGLNSRLVKKNGKVQEEVWKVGGLYGAAIEKITYWLKQAETVAETPEQKAVIAKLVEYYETGDLKTFDDYSILWVKDLNSRIDFVNGFTETYGDPLGMKASWESLVNFKDLEATHRTELISSNAQWFEDHSPVDKQFKKEQVKGVTAKVITAAILAGDLYPSTAIGINLPNANWIRSLHGSKSVTIGNITDAYNKAAHGNGFNEEFVNSEVELSLINQYGDLTDNLHTDLHECLGHGSGKLLPGVDPDALKAYGSTIEEARADLFGLYYLADPKLVELGLTPNDEAYKAEYYTFLMNGLLTQLVRIEPGNNIEEAHMRNRQLIARWVLEKGAADKAVEMVKRNGETFVVVNDYQKVRALFGQLLSEIQRIKSTGDFPAARDLVERYAVKVDPALHAEVLDRYKKLHLAPYKGFVNPRYEAVTDANGQITDVKVSYDEGYAEQMLRYSKDYSPLPHIN</sequence>
<dbReference type="PANTHER" id="PTHR23422">
    <property type="entry name" value="DIPEPTIDYL PEPTIDASE III-RELATED"/>
    <property type="match status" value="1"/>
</dbReference>
<dbReference type="EMBL" id="AMCI01003755">
    <property type="protein sequence ID" value="EJW99550.1"/>
    <property type="molecule type" value="Genomic_DNA"/>
</dbReference>
<gene>
    <name evidence="3" type="ORF">EVA_12352</name>
</gene>
<dbReference type="AlphaFoldDB" id="J9CHN7"/>
<name>J9CHN7_9ZZZZ</name>
<organism evidence="3">
    <name type="scientific">gut metagenome</name>
    <dbReference type="NCBI Taxonomy" id="749906"/>
    <lineage>
        <taxon>unclassified sequences</taxon>
        <taxon>metagenomes</taxon>
        <taxon>organismal metagenomes</taxon>
    </lineage>
</organism>
<dbReference type="PANTHER" id="PTHR23422:SF11">
    <property type="entry name" value="DIPEPTIDYL PEPTIDASE 3"/>
    <property type="match status" value="1"/>
</dbReference>
<accession>J9CHN7</accession>
<reference evidence="3" key="1">
    <citation type="journal article" date="2012" name="PLoS ONE">
        <title>Gene sets for utilization of primary and secondary nutrition supplies in the distal gut of endangered iberian lynx.</title>
        <authorList>
            <person name="Alcaide M."/>
            <person name="Messina E."/>
            <person name="Richter M."/>
            <person name="Bargiela R."/>
            <person name="Peplies J."/>
            <person name="Huws S.A."/>
            <person name="Newbold C.J."/>
            <person name="Golyshin P.N."/>
            <person name="Simon M.A."/>
            <person name="Lopez G."/>
            <person name="Yakimov M.M."/>
            <person name="Ferrer M."/>
        </authorList>
    </citation>
    <scope>NUCLEOTIDE SEQUENCE</scope>
</reference>
<dbReference type="GO" id="GO:0046872">
    <property type="term" value="F:metal ion binding"/>
    <property type="evidence" value="ECO:0007669"/>
    <property type="project" value="UniProtKB-KW"/>
</dbReference>
<dbReference type="PROSITE" id="PS51257">
    <property type="entry name" value="PROKAR_LIPOPROTEIN"/>
    <property type="match status" value="1"/>
</dbReference>
<keyword evidence="2" id="KW-0378">Hydrolase</keyword>